<dbReference type="AlphaFoldDB" id="A0A3N4VSH9"/>
<protein>
    <submittedName>
        <fullName evidence="2">Uncharacterized protein</fullName>
    </submittedName>
</protein>
<keyword evidence="3" id="KW-1185">Reference proteome</keyword>
<keyword evidence="1" id="KW-0472">Membrane</keyword>
<dbReference type="OrthoDB" id="9978829at2"/>
<reference evidence="2 3" key="1">
    <citation type="submission" date="2018-11" db="EMBL/GenBank/DDBJ databases">
        <title>Genomic Encyclopedia of Type Strains, Phase IV (KMG-IV): sequencing the most valuable type-strain genomes for metagenomic binning, comparative biology and taxonomic classification.</title>
        <authorList>
            <person name="Goeker M."/>
        </authorList>
    </citation>
    <scope>NUCLEOTIDE SEQUENCE [LARGE SCALE GENOMIC DNA]</scope>
    <source>
        <strain evidence="2 3">DSM 27238</strain>
    </source>
</reference>
<accession>A0A3N4VSH9</accession>
<feature type="transmembrane region" description="Helical" evidence="1">
    <location>
        <begin position="47"/>
        <end position="69"/>
    </location>
</feature>
<evidence type="ECO:0000313" key="2">
    <source>
        <dbReference type="EMBL" id="RPE86066.1"/>
    </source>
</evidence>
<dbReference type="Proteomes" id="UP000281691">
    <property type="component" value="Unassembled WGS sequence"/>
</dbReference>
<dbReference type="RefSeq" id="WP_124210626.1">
    <property type="nucleotide sequence ID" value="NZ_CP016615.1"/>
</dbReference>
<proteinExistence type="predicted"/>
<evidence type="ECO:0000313" key="3">
    <source>
        <dbReference type="Proteomes" id="UP000281691"/>
    </source>
</evidence>
<dbReference type="EMBL" id="RKQP01000001">
    <property type="protein sequence ID" value="RPE86066.1"/>
    <property type="molecule type" value="Genomic_DNA"/>
</dbReference>
<evidence type="ECO:0000256" key="1">
    <source>
        <dbReference type="SAM" id="Phobius"/>
    </source>
</evidence>
<keyword evidence="1" id="KW-0812">Transmembrane</keyword>
<organism evidence="2 3">
    <name type="scientific">Vespertiliibacter pulmonis</name>
    <dbReference type="NCBI Taxonomy" id="1443036"/>
    <lineage>
        <taxon>Bacteria</taxon>
        <taxon>Pseudomonadati</taxon>
        <taxon>Pseudomonadota</taxon>
        <taxon>Gammaproteobacteria</taxon>
        <taxon>Pasteurellales</taxon>
        <taxon>Pasteurellaceae</taxon>
        <taxon>Vespertiliibacter</taxon>
    </lineage>
</organism>
<gene>
    <name evidence="2" type="ORF">EDC46_0457</name>
</gene>
<feature type="transmembrane region" description="Helical" evidence="1">
    <location>
        <begin position="16"/>
        <end position="35"/>
    </location>
</feature>
<comment type="caution">
    <text evidence="2">The sequence shown here is derived from an EMBL/GenBank/DDBJ whole genome shotgun (WGS) entry which is preliminary data.</text>
</comment>
<sequence>MSENSSVAKPFSMLEYSSYTAGIGTILSLIIHYYITPNYPEFAEITTLFAPVLTPILSWLVSLVVGRFFTTPAILRMRKNIKYSIKSLKKQIQENENLLSEKELKKLKTRLARHIDSESLIGVSIHNEQDLFNHLNKTE</sequence>
<keyword evidence="1" id="KW-1133">Transmembrane helix</keyword>
<name>A0A3N4VSH9_9PAST</name>